<dbReference type="CDD" id="cd04791">
    <property type="entry name" value="LanC_SerThrkinase"/>
    <property type="match status" value="1"/>
</dbReference>
<feature type="region of interest" description="Disordered" evidence="7">
    <location>
        <begin position="1"/>
        <end position="26"/>
    </location>
</feature>
<comment type="caution">
    <text evidence="9">The sequence shown here is derived from an EMBL/GenBank/DDBJ whole genome shotgun (WGS) entry which is preliminary data.</text>
</comment>
<dbReference type="SUPFAM" id="SSF158745">
    <property type="entry name" value="LanC-like"/>
    <property type="match status" value="1"/>
</dbReference>
<dbReference type="PROSITE" id="PS50011">
    <property type="entry name" value="PROTEIN_KINASE_DOM"/>
    <property type="match status" value="1"/>
</dbReference>
<feature type="compositionally biased region" description="Basic and acidic residues" evidence="7">
    <location>
        <begin position="1"/>
        <end position="18"/>
    </location>
</feature>
<evidence type="ECO:0000256" key="6">
    <source>
        <dbReference type="ARBA" id="ARBA00022840"/>
    </source>
</evidence>
<dbReference type="InterPro" id="IPR011009">
    <property type="entry name" value="Kinase-like_dom_sf"/>
</dbReference>
<dbReference type="Pfam" id="PF00069">
    <property type="entry name" value="Pkinase"/>
    <property type="match status" value="1"/>
</dbReference>
<dbReference type="InterPro" id="IPR057929">
    <property type="entry name" value="RamC_N"/>
</dbReference>
<dbReference type="EC" id="2.7.11.1" evidence="1"/>
<dbReference type="InterPro" id="IPR012341">
    <property type="entry name" value="6hp_glycosidase-like_sf"/>
</dbReference>
<dbReference type="PANTHER" id="PTHR43289:SF6">
    <property type="entry name" value="SERINE_THREONINE-PROTEIN KINASE NEKL-3"/>
    <property type="match status" value="1"/>
</dbReference>
<evidence type="ECO:0000313" key="10">
    <source>
        <dbReference type="Proteomes" id="UP001596380"/>
    </source>
</evidence>
<gene>
    <name evidence="9" type="primary">lanL</name>
    <name evidence="9" type="ORF">ACFQKB_02930</name>
</gene>
<keyword evidence="3" id="KW-0808">Transferase</keyword>
<keyword evidence="4" id="KW-0547">Nucleotide-binding</keyword>
<proteinExistence type="predicted"/>
<keyword evidence="6" id="KW-0067">ATP-binding</keyword>
<keyword evidence="2" id="KW-0723">Serine/threonine-protein kinase</keyword>
<dbReference type="InterPro" id="IPR058053">
    <property type="entry name" value="RamC_C"/>
</dbReference>
<evidence type="ECO:0000256" key="4">
    <source>
        <dbReference type="ARBA" id="ARBA00022741"/>
    </source>
</evidence>
<dbReference type="RefSeq" id="WP_309239465.1">
    <property type="nucleotide sequence ID" value="NZ_JBHSXS010000001.1"/>
</dbReference>
<dbReference type="EMBL" id="JBHSXS010000001">
    <property type="protein sequence ID" value="MFC6878715.1"/>
    <property type="molecule type" value="Genomic_DNA"/>
</dbReference>
<dbReference type="PRINTS" id="PR01950">
    <property type="entry name" value="LANCSUPER"/>
</dbReference>
<name>A0ABW2CCN3_9ACTN</name>
<dbReference type="Pfam" id="PF05147">
    <property type="entry name" value="LANC_like"/>
    <property type="match status" value="1"/>
</dbReference>
<accession>A0ABW2CCN3</accession>
<dbReference type="SMART" id="SM01260">
    <property type="entry name" value="LANC_like"/>
    <property type="match status" value="1"/>
</dbReference>
<reference evidence="10" key="1">
    <citation type="journal article" date="2019" name="Int. J. Syst. Evol. Microbiol.">
        <title>The Global Catalogue of Microorganisms (GCM) 10K type strain sequencing project: providing services to taxonomists for standard genome sequencing and annotation.</title>
        <authorList>
            <consortium name="The Broad Institute Genomics Platform"/>
            <consortium name="The Broad Institute Genome Sequencing Center for Infectious Disease"/>
            <person name="Wu L."/>
            <person name="Ma J."/>
        </authorList>
    </citation>
    <scope>NUCLEOTIDE SEQUENCE [LARGE SCALE GENOMIC DNA]</scope>
    <source>
        <strain evidence="10">JCM 3369</strain>
    </source>
</reference>
<evidence type="ECO:0000259" key="8">
    <source>
        <dbReference type="PROSITE" id="PS50011"/>
    </source>
</evidence>
<dbReference type="InterPro" id="IPR000719">
    <property type="entry name" value="Prot_kinase_dom"/>
</dbReference>
<feature type="compositionally biased region" description="Low complexity" evidence="7">
    <location>
        <begin position="887"/>
        <end position="912"/>
    </location>
</feature>
<dbReference type="NCBIfam" id="NF038150">
    <property type="entry name" value="lanthi_synth_IV"/>
    <property type="match status" value="1"/>
</dbReference>
<dbReference type="SMART" id="SM00220">
    <property type="entry name" value="S_TKc"/>
    <property type="match status" value="1"/>
</dbReference>
<dbReference type="Gene3D" id="3.30.200.20">
    <property type="entry name" value="Phosphorylase Kinase, domain 1"/>
    <property type="match status" value="1"/>
</dbReference>
<dbReference type="SUPFAM" id="SSF56112">
    <property type="entry name" value="Protein kinase-like (PK-like)"/>
    <property type="match status" value="1"/>
</dbReference>
<dbReference type="InterPro" id="IPR007822">
    <property type="entry name" value="LANC-like"/>
</dbReference>
<evidence type="ECO:0000256" key="1">
    <source>
        <dbReference type="ARBA" id="ARBA00012513"/>
    </source>
</evidence>
<evidence type="ECO:0000256" key="5">
    <source>
        <dbReference type="ARBA" id="ARBA00022777"/>
    </source>
</evidence>
<dbReference type="Gene3D" id="1.50.10.10">
    <property type="match status" value="1"/>
</dbReference>
<evidence type="ECO:0000313" key="9">
    <source>
        <dbReference type="EMBL" id="MFC6878715.1"/>
    </source>
</evidence>
<evidence type="ECO:0000256" key="7">
    <source>
        <dbReference type="SAM" id="MobiDB-lite"/>
    </source>
</evidence>
<sequence>MLDDKSTTPGERDVREELAGPAAEAGRTLSGHGVWLAVDDPGFRLPGQGWKIHVSARPSTLLETVRRALPALLARPCHFKIIRSGERLRDLNSSNSHPGSIGKAITVYPAPGDAGRLARALAADLAGLEGPRIVSDKRVAPDAPVYYRYGPFRGAYEVNEDGDLEIVVTDPDGDTHPGAATEKYWQPPWSPDPCAEPVESVPATVTPLRAVPSGDGASGGAADGAGGDAPRVLLGGRYEPVRALTRNAKGQVYRARDVREDRSVIVKEARAYVNEDRLGRDSRLRLRNELYVLGLLSGVEGVPTALDHFRHGDREYLVIDDMGSMALGQEVGERGLYGAGGPRDLRALASALLRILDAAHERGVLVRDLAPTNVVVDDETGRPALVDFEISHAEGPQLFGWTPAYSPPEQERDEPATRECDYYSLGATLFYAATGLAPTWLIGDPRNHDPVRAAEALDGRGGMTEQILGLLDVVPARRAAAAEDIRAGRFTDRPLASTRRAPDRDRLERVVAFSLTETTRYAREVMTSTDFSLGRVGGPINIYRGSSGIGLELLHHVHDDDARDTVRGLAYWTAGFQELRNARPGLYTGSTGTALFLAAAGAALHDEALTAIAAPMGRPPLARISAEDQHTGLAGIGTGQLLLWALTGDESRLDLARGCAERLVARDHTRAVREDPPDYADCGSVSRTLGFSHGVAGSSFFLLDHWAATADEAAGQAAREGYAVLTEHLPGLLRAARDVSAKPMHAAFCQGLAGIGASFVRAARVFGDDAYLEPAREAAAVCHDLAPRMYSLTQCCGLVGLGELFLDLARATGEPEDEQRAWRVAGLLLARSAGTEDAPVFPDSSVNESSGDWSGGTSGILTFLRRLRDPEAPRLLLDPFVLPEPASAGAAAARPAVPADPAPNGAAATPAPRQGQDREAVPG</sequence>
<dbReference type="PANTHER" id="PTHR43289">
    <property type="entry name" value="MITOGEN-ACTIVATED PROTEIN KINASE KINASE KINASE 20-RELATED"/>
    <property type="match status" value="1"/>
</dbReference>
<evidence type="ECO:0000256" key="3">
    <source>
        <dbReference type="ARBA" id="ARBA00022679"/>
    </source>
</evidence>
<evidence type="ECO:0000256" key="2">
    <source>
        <dbReference type="ARBA" id="ARBA00022527"/>
    </source>
</evidence>
<dbReference type="Proteomes" id="UP001596380">
    <property type="component" value="Unassembled WGS sequence"/>
</dbReference>
<keyword evidence="10" id="KW-1185">Reference proteome</keyword>
<protein>
    <recommendedName>
        <fullName evidence="1">non-specific serine/threonine protein kinase</fullName>
        <ecNumber evidence="1">2.7.11.1</ecNumber>
    </recommendedName>
</protein>
<dbReference type="Gene3D" id="1.10.510.10">
    <property type="entry name" value="Transferase(Phosphotransferase) domain 1"/>
    <property type="match status" value="1"/>
</dbReference>
<feature type="domain" description="Protein kinase" evidence="8">
    <location>
        <begin position="238"/>
        <end position="491"/>
    </location>
</feature>
<organism evidence="9 10">
    <name type="scientific">Actinomadura yumaensis</name>
    <dbReference type="NCBI Taxonomy" id="111807"/>
    <lineage>
        <taxon>Bacteria</taxon>
        <taxon>Bacillati</taxon>
        <taxon>Actinomycetota</taxon>
        <taxon>Actinomycetes</taxon>
        <taxon>Streptosporangiales</taxon>
        <taxon>Thermomonosporaceae</taxon>
        <taxon>Actinomadura</taxon>
    </lineage>
</organism>
<feature type="region of interest" description="Disordered" evidence="7">
    <location>
        <begin position="887"/>
        <end position="923"/>
    </location>
</feature>
<dbReference type="Pfam" id="PF25816">
    <property type="entry name" value="RamC_N"/>
    <property type="match status" value="1"/>
</dbReference>
<keyword evidence="5" id="KW-0418">Kinase</keyword>